<dbReference type="Gene3D" id="1.20.1540.10">
    <property type="entry name" value="Rhomboid-like"/>
    <property type="match status" value="1"/>
</dbReference>
<comment type="caution">
    <text evidence="9">The sequence shown here is derived from an EMBL/GenBank/DDBJ whole genome shotgun (WGS) entry which is preliminary data.</text>
</comment>
<evidence type="ECO:0000313" key="9">
    <source>
        <dbReference type="EMBL" id="TCJ16543.1"/>
    </source>
</evidence>
<feature type="transmembrane region" description="Helical" evidence="7">
    <location>
        <begin position="121"/>
        <end position="140"/>
    </location>
</feature>
<feature type="transmembrane region" description="Helical" evidence="7">
    <location>
        <begin position="6"/>
        <end position="26"/>
    </location>
</feature>
<keyword evidence="10" id="KW-1185">Reference proteome</keyword>
<evidence type="ECO:0000313" key="10">
    <source>
        <dbReference type="Proteomes" id="UP000295334"/>
    </source>
</evidence>
<sequence>MFEQPFVPLITYVIIAVTVIVSLIAFSNQKVMDDLIFYGPAIDNGQWYRFFTSGLIHQDYFHLLFNMYALYGFGSYVEYRFTELFPGYGQLAYAFLYVAALLASDLPSFNKHRHNAYYRSLGASGAVSAVIFACIILSPTMPIRLFLLPALPGFIFGFLYLLLTSYLDRKGAGHINHSAHLWGALFGIAFIIVAGIAAGQPVVSDFIFQVRHWADR</sequence>
<keyword evidence="5 7" id="KW-1133">Transmembrane helix</keyword>
<dbReference type="GO" id="GO:0004252">
    <property type="term" value="F:serine-type endopeptidase activity"/>
    <property type="evidence" value="ECO:0007669"/>
    <property type="project" value="InterPro"/>
</dbReference>
<evidence type="ECO:0000259" key="8">
    <source>
        <dbReference type="Pfam" id="PF01694"/>
    </source>
</evidence>
<dbReference type="Pfam" id="PF01694">
    <property type="entry name" value="Rhomboid"/>
    <property type="match status" value="1"/>
</dbReference>
<keyword evidence="6 7" id="KW-0472">Membrane</keyword>
<evidence type="ECO:0000256" key="3">
    <source>
        <dbReference type="ARBA" id="ARBA00022692"/>
    </source>
</evidence>
<dbReference type="Proteomes" id="UP000295334">
    <property type="component" value="Unassembled WGS sequence"/>
</dbReference>
<dbReference type="InterPro" id="IPR035952">
    <property type="entry name" value="Rhomboid-like_sf"/>
</dbReference>
<gene>
    <name evidence="9" type="ORF">EPD60_07300</name>
</gene>
<dbReference type="PANTHER" id="PTHR43731:SF14">
    <property type="entry name" value="PRESENILIN-ASSOCIATED RHOMBOID-LIKE PROTEIN, MITOCHONDRIAL"/>
    <property type="match status" value="1"/>
</dbReference>
<evidence type="ECO:0000256" key="2">
    <source>
        <dbReference type="ARBA" id="ARBA00009045"/>
    </source>
</evidence>
<comment type="subcellular location">
    <subcellularLocation>
        <location evidence="1">Membrane</location>
        <topology evidence="1">Multi-pass membrane protein</topology>
    </subcellularLocation>
</comment>
<evidence type="ECO:0000256" key="6">
    <source>
        <dbReference type="ARBA" id="ARBA00023136"/>
    </source>
</evidence>
<feature type="domain" description="Peptidase S54 rhomboid" evidence="8">
    <location>
        <begin position="45"/>
        <end position="193"/>
    </location>
</feature>
<dbReference type="AlphaFoldDB" id="A0A4R1BH57"/>
<dbReference type="PANTHER" id="PTHR43731">
    <property type="entry name" value="RHOMBOID PROTEASE"/>
    <property type="match status" value="1"/>
</dbReference>
<evidence type="ECO:0000256" key="4">
    <source>
        <dbReference type="ARBA" id="ARBA00022801"/>
    </source>
</evidence>
<feature type="transmembrane region" description="Helical" evidence="7">
    <location>
        <begin position="47"/>
        <end position="71"/>
    </location>
</feature>
<keyword evidence="9" id="KW-0645">Protease</keyword>
<dbReference type="GO" id="GO:0006508">
    <property type="term" value="P:proteolysis"/>
    <property type="evidence" value="ECO:0007669"/>
    <property type="project" value="UniProtKB-KW"/>
</dbReference>
<name>A0A4R1BH57_9BACT</name>
<protein>
    <submittedName>
        <fullName evidence="9">Rhomboid family intramembrane serine protease</fullName>
    </submittedName>
</protein>
<reference evidence="9 10" key="1">
    <citation type="submission" date="2019-03" db="EMBL/GenBank/DDBJ databases">
        <authorList>
            <person name="Kim M.K.M."/>
        </authorList>
    </citation>
    <scope>NUCLEOTIDE SEQUENCE [LARGE SCALE GENOMIC DNA]</scope>
    <source>
        <strain evidence="9 10">17J68-12</strain>
    </source>
</reference>
<dbReference type="RefSeq" id="WP_131448367.1">
    <property type="nucleotide sequence ID" value="NZ_SJZI01000011.1"/>
</dbReference>
<dbReference type="OrthoDB" id="9807874at2"/>
<proteinExistence type="inferred from homology"/>
<feature type="transmembrane region" description="Helical" evidence="7">
    <location>
        <begin position="146"/>
        <end position="167"/>
    </location>
</feature>
<feature type="transmembrane region" description="Helical" evidence="7">
    <location>
        <begin position="91"/>
        <end position="109"/>
    </location>
</feature>
<feature type="transmembrane region" description="Helical" evidence="7">
    <location>
        <begin position="179"/>
        <end position="198"/>
    </location>
</feature>
<keyword evidence="4" id="KW-0378">Hydrolase</keyword>
<evidence type="ECO:0000256" key="5">
    <source>
        <dbReference type="ARBA" id="ARBA00022989"/>
    </source>
</evidence>
<keyword evidence="3 7" id="KW-0812">Transmembrane</keyword>
<evidence type="ECO:0000256" key="1">
    <source>
        <dbReference type="ARBA" id="ARBA00004141"/>
    </source>
</evidence>
<organism evidence="9 10">
    <name type="scientific">Flaviaesturariibacter flavus</name>
    <dbReference type="NCBI Taxonomy" id="2502780"/>
    <lineage>
        <taxon>Bacteria</taxon>
        <taxon>Pseudomonadati</taxon>
        <taxon>Bacteroidota</taxon>
        <taxon>Chitinophagia</taxon>
        <taxon>Chitinophagales</taxon>
        <taxon>Chitinophagaceae</taxon>
        <taxon>Flaviaestuariibacter</taxon>
    </lineage>
</organism>
<comment type="similarity">
    <text evidence="2">Belongs to the peptidase S54 family.</text>
</comment>
<dbReference type="EMBL" id="SJZI01000011">
    <property type="protein sequence ID" value="TCJ16543.1"/>
    <property type="molecule type" value="Genomic_DNA"/>
</dbReference>
<dbReference type="SUPFAM" id="SSF144091">
    <property type="entry name" value="Rhomboid-like"/>
    <property type="match status" value="1"/>
</dbReference>
<dbReference type="InterPro" id="IPR050925">
    <property type="entry name" value="Rhomboid_protease_S54"/>
</dbReference>
<dbReference type="InterPro" id="IPR022764">
    <property type="entry name" value="Peptidase_S54_rhomboid_dom"/>
</dbReference>
<dbReference type="GO" id="GO:0016020">
    <property type="term" value="C:membrane"/>
    <property type="evidence" value="ECO:0007669"/>
    <property type="project" value="UniProtKB-SubCell"/>
</dbReference>
<evidence type="ECO:0000256" key="7">
    <source>
        <dbReference type="SAM" id="Phobius"/>
    </source>
</evidence>
<accession>A0A4R1BH57</accession>